<dbReference type="EMBL" id="CP048029">
    <property type="protein sequence ID" value="QIK37246.1"/>
    <property type="molecule type" value="Genomic_DNA"/>
</dbReference>
<accession>A0A6G7VBJ8</accession>
<keyword evidence="1" id="KW-0732">Signal</keyword>
<dbReference type="Gene3D" id="2.40.70.10">
    <property type="entry name" value="Acid Proteases"/>
    <property type="match status" value="1"/>
</dbReference>
<dbReference type="CDD" id="cd05483">
    <property type="entry name" value="retropepsin_like_bacteria"/>
    <property type="match status" value="1"/>
</dbReference>
<evidence type="ECO:0000313" key="2">
    <source>
        <dbReference type="EMBL" id="QIK37246.1"/>
    </source>
</evidence>
<dbReference type="KEGG" id="cjap:GWK36_03735"/>
<evidence type="ECO:0000313" key="3">
    <source>
        <dbReference type="Proteomes" id="UP000502699"/>
    </source>
</evidence>
<organism evidence="2 3">
    <name type="scientific">Caldichromatium japonicum</name>
    <dbReference type="NCBI Taxonomy" id="2699430"/>
    <lineage>
        <taxon>Bacteria</taxon>
        <taxon>Pseudomonadati</taxon>
        <taxon>Pseudomonadota</taxon>
        <taxon>Gammaproteobacteria</taxon>
        <taxon>Chromatiales</taxon>
        <taxon>Chromatiaceae</taxon>
        <taxon>Caldichromatium</taxon>
    </lineage>
</organism>
<protein>
    <submittedName>
        <fullName evidence="2">Clan AA aspartic protease</fullName>
    </submittedName>
</protein>
<proteinExistence type="predicted"/>
<feature type="signal peptide" evidence="1">
    <location>
        <begin position="1"/>
        <end position="21"/>
    </location>
</feature>
<dbReference type="GO" id="GO:0006508">
    <property type="term" value="P:proteolysis"/>
    <property type="evidence" value="ECO:0007669"/>
    <property type="project" value="UniProtKB-KW"/>
</dbReference>
<dbReference type="Pfam" id="PF13650">
    <property type="entry name" value="Asp_protease_2"/>
    <property type="match status" value="1"/>
</dbReference>
<sequence length="246" mass="25945">MPTVLALFPLLFVGLTGLALAQPTTSVPRIEVAAELKRLSAEFGFAMRGVERTEGMTARAGDGPLADRLRLLLEDCDHVIVQRPDGGIERVIILGEKGVYVPPPATSNGSKPASSDIIVLVTQRQGSSHLVTLGLEGLGSSPPIQETMLLDTGAERVVLPASLISGLGLTPETLTAQTVQTANGLVDALIGRIPAVWVGPKRVEDVEVAFIDDQRLGGTALAGMSLLGRFQMTIDDAKNQLTLVPR</sequence>
<dbReference type="AlphaFoldDB" id="A0A6G7VBJ8"/>
<dbReference type="PROSITE" id="PS00141">
    <property type="entry name" value="ASP_PROTEASE"/>
    <property type="match status" value="1"/>
</dbReference>
<dbReference type="SUPFAM" id="SSF50630">
    <property type="entry name" value="Acid proteases"/>
    <property type="match status" value="1"/>
</dbReference>
<dbReference type="GO" id="GO:0004190">
    <property type="term" value="F:aspartic-type endopeptidase activity"/>
    <property type="evidence" value="ECO:0007669"/>
    <property type="project" value="InterPro"/>
</dbReference>
<dbReference type="InterPro" id="IPR021109">
    <property type="entry name" value="Peptidase_aspartic_dom_sf"/>
</dbReference>
<gene>
    <name evidence="2" type="ORF">GWK36_03735</name>
</gene>
<feature type="chain" id="PRO_5026236635" evidence="1">
    <location>
        <begin position="22"/>
        <end position="246"/>
    </location>
</feature>
<dbReference type="Proteomes" id="UP000502699">
    <property type="component" value="Chromosome"/>
</dbReference>
<dbReference type="InterPro" id="IPR001969">
    <property type="entry name" value="Aspartic_peptidase_AS"/>
</dbReference>
<dbReference type="RefSeq" id="WP_166270015.1">
    <property type="nucleotide sequence ID" value="NZ_CP048029.1"/>
</dbReference>
<keyword evidence="2" id="KW-0378">Hydrolase</keyword>
<reference evidence="3" key="1">
    <citation type="submission" date="2020-01" db="EMBL/GenBank/DDBJ databases">
        <title>Caldichromatium gen. nov., sp. nov., a thermophilic purple sulfur bacterium member of the family Chromatiaceae isolated from Nakabusa hot spring, Japan.</title>
        <authorList>
            <person name="Saini M.K."/>
            <person name="Hanada S."/>
            <person name="Tank M."/>
        </authorList>
    </citation>
    <scope>NUCLEOTIDE SEQUENCE [LARGE SCALE GENOMIC DNA]</scope>
    <source>
        <strain evidence="3">No.7</strain>
    </source>
</reference>
<dbReference type="InterPro" id="IPR034122">
    <property type="entry name" value="Retropepsin-like_bacterial"/>
</dbReference>
<name>A0A6G7VBJ8_9GAMM</name>
<evidence type="ECO:0000256" key="1">
    <source>
        <dbReference type="SAM" id="SignalP"/>
    </source>
</evidence>
<keyword evidence="2" id="KW-0645">Protease</keyword>
<keyword evidence="3" id="KW-1185">Reference proteome</keyword>